<dbReference type="Proteomes" id="UP001244242">
    <property type="component" value="Unassembled WGS sequence"/>
</dbReference>
<reference evidence="1 2" key="1">
    <citation type="submission" date="2023-04" db="EMBL/GenBank/DDBJ databases">
        <title>Halomonas strains isolated from rhizosphere soil.</title>
        <authorList>
            <person name="Xu L."/>
            <person name="Sun J.-Q."/>
        </authorList>
    </citation>
    <scope>NUCLEOTIDE SEQUENCE [LARGE SCALE GENOMIC DNA]</scope>
    <source>
        <strain evidence="1 2">LN1S58</strain>
    </source>
</reference>
<keyword evidence="2" id="KW-1185">Reference proteome</keyword>
<accession>A0ABT6VIF5</accession>
<name>A0ABT6VIF5_9GAMM</name>
<dbReference type="RefSeq" id="WP_282721265.1">
    <property type="nucleotide sequence ID" value="NZ_JASCQO010000035.1"/>
</dbReference>
<comment type="caution">
    <text evidence="1">The sequence shown here is derived from an EMBL/GenBank/DDBJ whole genome shotgun (WGS) entry which is preliminary data.</text>
</comment>
<dbReference type="EMBL" id="JASCQO010000035">
    <property type="protein sequence ID" value="MDI5933764.1"/>
    <property type="molecule type" value="Genomic_DNA"/>
</dbReference>
<organism evidence="1 2">
    <name type="scientific">Halomonas kalidii</name>
    <dbReference type="NCBI Taxonomy" id="3043293"/>
    <lineage>
        <taxon>Bacteria</taxon>
        <taxon>Pseudomonadati</taxon>
        <taxon>Pseudomonadota</taxon>
        <taxon>Gammaproteobacteria</taxon>
        <taxon>Oceanospirillales</taxon>
        <taxon>Halomonadaceae</taxon>
        <taxon>Halomonas</taxon>
    </lineage>
</organism>
<gene>
    <name evidence="1" type="ORF">QLQ84_08150</name>
</gene>
<evidence type="ECO:0000313" key="2">
    <source>
        <dbReference type="Proteomes" id="UP001244242"/>
    </source>
</evidence>
<evidence type="ECO:0000313" key="1">
    <source>
        <dbReference type="EMBL" id="MDI5933764.1"/>
    </source>
</evidence>
<proteinExistence type="predicted"/>
<sequence>MDTCVDFSSNLFKPYLSEEAQVNPECYGAELAWWLSRELAARGVETSYPNYEDWGWFVEYIVDDNEYWLCCGNVEGENNRWRVYLDRKAKKLFGRNKAPVEVAAPLLEALSVVLSESPDIQDIQWSSESA</sequence>
<protein>
    <submittedName>
        <fullName evidence="1">Uncharacterized protein</fullName>
    </submittedName>
</protein>